<feature type="chain" id="PRO_5017335628" evidence="1">
    <location>
        <begin position="22"/>
        <end position="274"/>
    </location>
</feature>
<reference evidence="2 3" key="1">
    <citation type="submission" date="2018-08" db="EMBL/GenBank/DDBJ databases">
        <title>Pallidiluteibacterium maritimus gen. nov., sp. nov., isolated from coastal sediment.</title>
        <authorList>
            <person name="Zhou L.Y."/>
        </authorList>
    </citation>
    <scope>NUCLEOTIDE SEQUENCE [LARGE SCALE GENOMIC DNA]</scope>
    <source>
        <strain evidence="2 3">XSD2</strain>
    </source>
</reference>
<dbReference type="GO" id="GO:0016787">
    <property type="term" value="F:hydrolase activity"/>
    <property type="evidence" value="ECO:0007669"/>
    <property type="project" value="UniProtKB-KW"/>
</dbReference>
<dbReference type="EMBL" id="QWGR01000003">
    <property type="protein sequence ID" value="RIJ49375.1"/>
    <property type="molecule type" value="Genomic_DNA"/>
</dbReference>
<dbReference type="OrthoDB" id="9784036at2"/>
<proteinExistence type="predicted"/>
<gene>
    <name evidence="2" type="ORF">D1614_07480</name>
</gene>
<evidence type="ECO:0000313" key="2">
    <source>
        <dbReference type="EMBL" id="RIJ49375.1"/>
    </source>
</evidence>
<dbReference type="InterPro" id="IPR000801">
    <property type="entry name" value="Esterase-like"/>
</dbReference>
<accession>A0A399T3C7</accession>
<protein>
    <submittedName>
        <fullName evidence="2">Alpha/beta hydrolase</fullName>
    </submittedName>
</protein>
<dbReference type="PANTHER" id="PTHR48098:SF6">
    <property type="entry name" value="FERRI-BACILLIBACTIN ESTERASE BESA"/>
    <property type="match status" value="1"/>
</dbReference>
<dbReference type="RefSeq" id="WP_119437262.1">
    <property type="nucleotide sequence ID" value="NZ_QWGR01000003.1"/>
</dbReference>
<dbReference type="AlphaFoldDB" id="A0A399T3C7"/>
<dbReference type="InterPro" id="IPR050583">
    <property type="entry name" value="Mycobacterial_A85_antigen"/>
</dbReference>
<comment type="caution">
    <text evidence="2">The sequence shown here is derived from an EMBL/GenBank/DDBJ whole genome shotgun (WGS) entry which is preliminary data.</text>
</comment>
<evidence type="ECO:0000256" key="1">
    <source>
        <dbReference type="SAM" id="SignalP"/>
    </source>
</evidence>
<evidence type="ECO:0000313" key="3">
    <source>
        <dbReference type="Proteomes" id="UP000265926"/>
    </source>
</evidence>
<dbReference type="Gene3D" id="3.40.50.1820">
    <property type="entry name" value="alpha/beta hydrolase"/>
    <property type="match status" value="1"/>
</dbReference>
<dbReference type="Proteomes" id="UP000265926">
    <property type="component" value="Unassembled WGS sequence"/>
</dbReference>
<organism evidence="2 3">
    <name type="scientific">Maribellus luteus</name>
    <dbReference type="NCBI Taxonomy" id="2305463"/>
    <lineage>
        <taxon>Bacteria</taxon>
        <taxon>Pseudomonadati</taxon>
        <taxon>Bacteroidota</taxon>
        <taxon>Bacteroidia</taxon>
        <taxon>Marinilabiliales</taxon>
        <taxon>Prolixibacteraceae</taxon>
        <taxon>Maribellus</taxon>
    </lineage>
</organism>
<keyword evidence="1" id="KW-0732">Signal</keyword>
<keyword evidence="3" id="KW-1185">Reference proteome</keyword>
<dbReference type="SUPFAM" id="SSF53474">
    <property type="entry name" value="alpha/beta-Hydrolases"/>
    <property type="match status" value="1"/>
</dbReference>
<dbReference type="PANTHER" id="PTHR48098">
    <property type="entry name" value="ENTEROCHELIN ESTERASE-RELATED"/>
    <property type="match status" value="1"/>
</dbReference>
<name>A0A399T3C7_9BACT</name>
<dbReference type="InterPro" id="IPR029058">
    <property type="entry name" value="AB_hydrolase_fold"/>
</dbReference>
<feature type="signal peptide" evidence="1">
    <location>
        <begin position="1"/>
        <end position="21"/>
    </location>
</feature>
<sequence length="274" mass="31297">MKNKLVFFVAILLSIPGTLFAQLNNEIPITQIVAYDSELYGESRKLYISLPMDYQDTKKDYPVLYVLFPESNYFRAKSAAWHVEGSNGIPEFIVVGISNKDSWNEVFPFKLARRPTSGGADTFLESISAEVIPFIESNYRADSLRILAGFSNSAMFACHVLVKKPELFKSYILSSPMLAYGNGYVLKETVEFFGNIESLDKTLYVIYGENDYQNVLKAMPHFETLLKEKSPENLKWKVDLLENEHHVPYVDVYNGLVFTFEKLNEEKTTSAEEK</sequence>
<keyword evidence="2" id="KW-0378">Hydrolase</keyword>
<dbReference type="Pfam" id="PF00756">
    <property type="entry name" value="Esterase"/>
    <property type="match status" value="1"/>
</dbReference>